<dbReference type="AlphaFoldDB" id="A0A1H4XET1"/>
<evidence type="ECO:0000313" key="2">
    <source>
        <dbReference type="EMBL" id="SED03341.1"/>
    </source>
</evidence>
<dbReference type="Gene3D" id="3.20.20.140">
    <property type="entry name" value="Metal-dependent hydrolases"/>
    <property type="match status" value="1"/>
</dbReference>
<dbReference type="InterPro" id="IPR011059">
    <property type="entry name" value="Metal-dep_hydrolase_composite"/>
</dbReference>
<organism evidence="2 3">
    <name type="scientific">Rhodococcus jostii</name>
    <dbReference type="NCBI Taxonomy" id="132919"/>
    <lineage>
        <taxon>Bacteria</taxon>
        <taxon>Bacillati</taxon>
        <taxon>Actinomycetota</taxon>
        <taxon>Actinomycetes</taxon>
        <taxon>Mycobacteriales</taxon>
        <taxon>Nocardiaceae</taxon>
        <taxon>Rhodococcus</taxon>
    </lineage>
</organism>
<name>A0A1H4XET1_RHOJO</name>
<dbReference type="CDD" id="cd01299">
    <property type="entry name" value="Met_dep_hydrolase_A"/>
    <property type="match status" value="1"/>
</dbReference>
<reference evidence="3" key="1">
    <citation type="submission" date="2016-10" db="EMBL/GenBank/DDBJ databases">
        <authorList>
            <person name="Varghese N."/>
        </authorList>
    </citation>
    <scope>NUCLEOTIDE SEQUENCE [LARGE SCALE GENOMIC DNA]</scope>
    <source>
        <strain evidence="3">DSM 44719</strain>
    </source>
</reference>
<evidence type="ECO:0000313" key="3">
    <source>
        <dbReference type="Proteomes" id="UP000183407"/>
    </source>
</evidence>
<sequence>MTIKLRNARLIDGTGAEPYLAEIVIEGQRIVSVAAEGTGNGQDSDTTVIDVGGATVMPGLIDAHSHPSFLPEIDLAKMGNLPVEEHTLLTARNARLMLDQGFTSILCAASAKPRLDLVVRNEINAGNLIGPRMLVASPELTVTGGVGDVRLPHMHRQSVEHVCDGVDQFRQTTRWYMREGVDHMKLDISGDEFIPYAKGRMTTMTDEEVAATCQVAHARGKRVAAHARSAESVKMCVRHGIEIIFHADFIDEEGLDLVAENKDKHFVAPAFGFLHTSRYEAGDWGLTPEVTASMGLDEQLESLIANMIELKKRGVRVLPGGDYFVPWNPMGNNARDLEHFVNFLEFSPMEAIESATRLGGELMLQPDDLGCIKAGYLADLLVLDGDPLEDIAILQNQSTFTGIMKDGVWHKEPPLFRNGDIEKWSISGSATGTPEPVLR</sequence>
<dbReference type="SUPFAM" id="SSF51338">
    <property type="entry name" value="Composite domain of metallo-dependent hydrolases"/>
    <property type="match status" value="1"/>
</dbReference>
<dbReference type="PANTHER" id="PTHR43135">
    <property type="entry name" value="ALPHA-D-RIBOSE 1-METHYLPHOSPHONATE 5-TRIPHOSPHATE DIPHOSPHATASE"/>
    <property type="match status" value="1"/>
</dbReference>
<gene>
    <name evidence="2" type="ORF">SAMN04490220_3287</name>
</gene>
<dbReference type="Proteomes" id="UP000183407">
    <property type="component" value="Unassembled WGS sequence"/>
</dbReference>
<accession>A0A1H4XET1</accession>
<dbReference type="InterPro" id="IPR057744">
    <property type="entry name" value="OTAase-like"/>
</dbReference>
<protein>
    <submittedName>
        <fullName evidence="2">Imidazolonepropionase</fullName>
    </submittedName>
</protein>
<dbReference type="GO" id="GO:0016810">
    <property type="term" value="F:hydrolase activity, acting on carbon-nitrogen (but not peptide) bonds"/>
    <property type="evidence" value="ECO:0007669"/>
    <property type="project" value="InterPro"/>
</dbReference>
<dbReference type="InterPro" id="IPR006680">
    <property type="entry name" value="Amidohydro-rel"/>
</dbReference>
<evidence type="ECO:0000259" key="1">
    <source>
        <dbReference type="Pfam" id="PF01979"/>
    </source>
</evidence>
<dbReference type="InterPro" id="IPR051781">
    <property type="entry name" value="Metallo-dep_Hydrolase"/>
</dbReference>
<dbReference type="PANTHER" id="PTHR43135:SF3">
    <property type="entry name" value="ALPHA-D-RIBOSE 1-METHYLPHOSPHONATE 5-TRIPHOSPHATE DIPHOSPHATASE"/>
    <property type="match status" value="1"/>
</dbReference>
<dbReference type="Pfam" id="PF01979">
    <property type="entry name" value="Amidohydro_1"/>
    <property type="match status" value="1"/>
</dbReference>
<dbReference type="RefSeq" id="WP_083400481.1">
    <property type="nucleotide sequence ID" value="NZ_FNTL01000004.1"/>
</dbReference>
<dbReference type="SUPFAM" id="SSF51556">
    <property type="entry name" value="Metallo-dependent hydrolases"/>
    <property type="match status" value="1"/>
</dbReference>
<feature type="domain" description="Amidohydrolase-related" evidence="1">
    <location>
        <begin position="55"/>
        <end position="408"/>
    </location>
</feature>
<dbReference type="InterPro" id="IPR032466">
    <property type="entry name" value="Metal_Hydrolase"/>
</dbReference>
<dbReference type="OrthoDB" id="3514520at2"/>
<dbReference type="Gene3D" id="2.30.40.10">
    <property type="entry name" value="Urease, subunit C, domain 1"/>
    <property type="match status" value="1"/>
</dbReference>
<proteinExistence type="predicted"/>
<dbReference type="EMBL" id="FNTL01000004">
    <property type="protein sequence ID" value="SED03341.1"/>
    <property type="molecule type" value="Genomic_DNA"/>
</dbReference>